<dbReference type="RefSeq" id="WP_073247624.1">
    <property type="nucleotide sequence ID" value="NZ_FQVG01000002.1"/>
</dbReference>
<dbReference type="InterPro" id="IPR011249">
    <property type="entry name" value="Metalloenz_LuxS/M16"/>
</dbReference>
<feature type="domain" description="Peptidase M16 C-terminal" evidence="4">
    <location>
        <begin position="166"/>
        <end position="340"/>
    </location>
</feature>
<dbReference type="GO" id="GO:0046872">
    <property type="term" value="F:metal ion binding"/>
    <property type="evidence" value="ECO:0007669"/>
    <property type="project" value="InterPro"/>
</dbReference>
<sequence length="419" mass="47707">MYQVLNLNNGIRVVLEHIPYVNSVSVGVWVKSGSRYESEEINGISHFIEHMMFKGTQNRTAKQIAEDIEGLGGQINAFTSKEATCYYVKMIDQHIDIAIDVLMDMLLNANMNKDDIEKEKGVIKEEINMYEDSPEDLVGDLLSKATWDGDSLSYTILGTHYTIDNMSKEKIVSYMRRTYNYKNIVIAIAGNFEKDKVIEKLESYFNKNDLDELQDLSISSPKVNNSILVKQKDIEQVHIGLSLDGIELGNEEIYTLSAINNYFGGGTSSRLFQRLREENGLVYTIYSFPSSYINCGSFNIYFALNENNVERAISYIKEEINNLCKLGIDKEQILKAKEQLKGNYILGLESVANRMFSMGKSLLLQNKVYEPSEVLSKIDKITEEDIRRIIDKIFSNGIKSAAIVGKNVEEEKYKKLIWG</sequence>
<dbReference type="Pfam" id="PF05193">
    <property type="entry name" value="Peptidase_M16_C"/>
    <property type="match status" value="1"/>
</dbReference>
<evidence type="ECO:0000313" key="6">
    <source>
        <dbReference type="Proteomes" id="UP000184423"/>
    </source>
</evidence>
<organism evidence="5 6">
    <name type="scientific">Caloramator proteoclasticus DSM 10124</name>
    <dbReference type="NCBI Taxonomy" id="1121262"/>
    <lineage>
        <taxon>Bacteria</taxon>
        <taxon>Bacillati</taxon>
        <taxon>Bacillota</taxon>
        <taxon>Clostridia</taxon>
        <taxon>Eubacteriales</taxon>
        <taxon>Clostridiaceae</taxon>
        <taxon>Caloramator</taxon>
    </lineage>
</organism>
<name>A0A1M4SN60_9CLOT</name>
<dbReference type="SUPFAM" id="SSF63411">
    <property type="entry name" value="LuxS/MPP-like metallohydrolase"/>
    <property type="match status" value="2"/>
</dbReference>
<dbReference type="GO" id="GO:0006508">
    <property type="term" value="P:proteolysis"/>
    <property type="evidence" value="ECO:0007669"/>
    <property type="project" value="InterPro"/>
</dbReference>
<dbReference type="PROSITE" id="PS00143">
    <property type="entry name" value="INSULINASE"/>
    <property type="match status" value="1"/>
</dbReference>
<comment type="similarity">
    <text evidence="1 2">Belongs to the peptidase M16 family.</text>
</comment>
<dbReference type="InterPro" id="IPR007863">
    <property type="entry name" value="Peptidase_M16_C"/>
</dbReference>
<dbReference type="PANTHER" id="PTHR11851:SF49">
    <property type="entry name" value="MITOCHONDRIAL-PROCESSING PEPTIDASE SUBUNIT ALPHA"/>
    <property type="match status" value="1"/>
</dbReference>
<dbReference type="Gene3D" id="3.30.830.10">
    <property type="entry name" value="Metalloenzyme, LuxS/M16 peptidase-like"/>
    <property type="match status" value="2"/>
</dbReference>
<dbReference type="AlphaFoldDB" id="A0A1M4SN60"/>
<protein>
    <submittedName>
        <fullName evidence="5">Predicted Zn-dependent peptidase</fullName>
    </submittedName>
</protein>
<dbReference type="InterPro" id="IPR050361">
    <property type="entry name" value="MPP/UQCRC_Complex"/>
</dbReference>
<evidence type="ECO:0000256" key="2">
    <source>
        <dbReference type="RuleBase" id="RU004447"/>
    </source>
</evidence>
<feature type="domain" description="Peptidase M16 N-terminal" evidence="3">
    <location>
        <begin position="12"/>
        <end position="159"/>
    </location>
</feature>
<reference evidence="6" key="1">
    <citation type="submission" date="2016-11" db="EMBL/GenBank/DDBJ databases">
        <authorList>
            <person name="Varghese N."/>
            <person name="Submissions S."/>
        </authorList>
    </citation>
    <scope>NUCLEOTIDE SEQUENCE [LARGE SCALE GENOMIC DNA]</scope>
    <source>
        <strain evidence="6">DSM 10124</strain>
    </source>
</reference>
<evidence type="ECO:0000256" key="1">
    <source>
        <dbReference type="ARBA" id="ARBA00007261"/>
    </source>
</evidence>
<evidence type="ECO:0000313" key="5">
    <source>
        <dbReference type="EMBL" id="SHE33609.1"/>
    </source>
</evidence>
<dbReference type="GO" id="GO:0004222">
    <property type="term" value="F:metalloendopeptidase activity"/>
    <property type="evidence" value="ECO:0007669"/>
    <property type="project" value="InterPro"/>
</dbReference>
<dbReference type="Proteomes" id="UP000184423">
    <property type="component" value="Unassembled WGS sequence"/>
</dbReference>
<keyword evidence="6" id="KW-1185">Reference proteome</keyword>
<dbReference type="InterPro" id="IPR011765">
    <property type="entry name" value="Pept_M16_N"/>
</dbReference>
<dbReference type="FunFam" id="3.30.830.10:FF:000008">
    <property type="entry name" value="Mitochondrial-processing peptidase subunit beta"/>
    <property type="match status" value="1"/>
</dbReference>
<dbReference type="Pfam" id="PF00675">
    <property type="entry name" value="Peptidase_M16"/>
    <property type="match status" value="1"/>
</dbReference>
<accession>A0A1M4SN60</accession>
<evidence type="ECO:0000259" key="4">
    <source>
        <dbReference type="Pfam" id="PF05193"/>
    </source>
</evidence>
<dbReference type="EMBL" id="FQVG01000002">
    <property type="protein sequence ID" value="SHE33609.1"/>
    <property type="molecule type" value="Genomic_DNA"/>
</dbReference>
<evidence type="ECO:0000259" key="3">
    <source>
        <dbReference type="Pfam" id="PF00675"/>
    </source>
</evidence>
<dbReference type="InterPro" id="IPR001431">
    <property type="entry name" value="Pept_M16_Zn_BS"/>
</dbReference>
<dbReference type="PANTHER" id="PTHR11851">
    <property type="entry name" value="METALLOPROTEASE"/>
    <property type="match status" value="1"/>
</dbReference>
<gene>
    <name evidence="5" type="ORF">SAMN02746091_00177</name>
</gene>
<proteinExistence type="inferred from homology"/>